<evidence type="ECO:0000313" key="1">
    <source>
        <dbReference type="EMBL" id="KAG2634120.1"/>
    </source>
</evidence>
<reference evidence="1 2" key="1">
    <citation type="submission" date="2020-05" db="EMBL/GenBank/DDBJ databases">
        <title>WGS assembly of Panicum virgatum.</title>
        <authorList>
            <person name="Lovell J.T."/>
            <person name="Jenkins J."/>
            <person name="Shu S."/>
            <person name="Juenger T.E."/>
            <person name="Schmutz J."/>
        </authorList>
    </citation>
    <scope>NUCLEOTIDE SEQUENCE [LARGE SCALE GENOMIC DNA]</scope>
    <source>
        <strain evidence="2">cv. AP13</strain>
    </source>
</reference>
<dbReference type="PANTHER" id="PTHR34395:SF15">
    <property type="entry name" value="OS09G0292400 PROTEIN"/>
    <property type="match status" value="1"/>
</dbReference>
<accession>A0A8T0VFZ0</accession>
<evidence type="ECO:0000313" key="2">
    <source>
        <dbReference type="Proteomes" id="UP000823388"/>
    </source>
</evidence>
<dbReference type="Proteomes" id="UP000823388">
    <property type="component" value="Chromosome 2N"/>
</dbReference>
<keyword evidence="2" id="KW-1185">Reference proteome</keyword>
<comment type="caution">
    <text evidence="1">The sequence shown here is derived from an EMBL/GenBank/DDBJ whole genome shotgun (WGS) entry which is preliminary data.</text>
</comment>
<dbReference type="AlphaFoldDB" id="A0A8T0VFZ0"/>
<sequence>MLKNYMAMKAKQIEEEAAEKAKAVAEEADYSIMNCISLVNSIEELCSEEKAEAFDVFKDAQNRQIFMTAEPVARLIWLRNKMRKGRC</sequence>
<organism evidence="1 2">
    <name type="scientific">Panicum virgatum</name>
    <name type="common">Blackwell switchgrass</name>
    <dbReference type="NCBI Taxonomy" id="38727"/>
    <lineage>
        <taxon>Eukaryota</taxon>
        <taxon>Viridiplantae</taxon>
        <taxon>Streptophyta</taxon>
        <taxon>Embryophyta</taxon>
        <taxon>Tracheophyta</taxon>
        <taxon>Spermatophyta</taxon>
        <taxon>Magnoliopsida</taxon>
        <taxon>Liliopsida</taxon>
        <taxon>Poales</taxon>
        <taxon>Poaceae</taxon>
        <taxon>PACMAD clade</taxon>
        <taxon>Panicoideae</taxon>
        <taxon>Panicodae</taxon>
        <taxon>Paniceae</taxon>
        <taxon>Panicinae</taxon>
        <taxon>Panicum</taxon>
        <taxon>Panicum sect. Hiantes</taxon>
    </lineage>
</organism>
<name>A0A8T0VFZ0_PANVG</name>
<protein>
    <submittedName>
        <fullName evidence="1">Uncharacterized protein</fullName>
    </submittedName>
</protein>
<dbReference type="EMBL" id="CM029040">
    <property type="protein sequence ID" value="KAG2634120.1"/>
    <property type="molecule type" value="Genomic_DNA"/>
</dbReference>
<gene>
    <name evidence="1" type="ORF">PVAP13_2NG253303</name>
</gene>
<dbReference type="PANTHER" id="PTHR34395">
    <property type="entry name" value="OS11G0427500 PROTEIN"/>
    <property type="match status" value="1"/>
</dbReference>
<proteinExistence type="predicted"/>